<reference evidence="1 2" key="1">
    <citation type="submission" date="2019-02" db="EMBL/GenBank/DDBJ databases">
        <title>Deep-cultivation of Planctomycetes and their phenomic and genomic characterization uncovers novel biology.</title>
        <authorList>
            <person name="Wiegand S."/>
            <person name="Jogler M."/>
            <person name="Boedeker C."/>
            <person name="Pinto D."/>
            <person name="Vollmers J."/>
            <person name="Rivas-Marin E."/>
            <person name="Kohn T."/>
            <person name="Peeters S.H."/>
            <person name="Heuer A."/>
            <person name="Rast P."/>
            <person name="Oberbeckmann S."/>
            <person name="Bunk B."/>
            <person name="Jeske O."/>
            <person name="Meyerdierks A."/>
            <person name="Storesund J.E."/>
            <person name="Kallscheuer N."/>
            <person name="Luecker S."/>
            <person name="Lage O.M."/>
            <person name="Pohl T."/>
            <person name="Merkel B.J."/>
            <person name="Hornburger P."/>
            <person name="Mueller R.-W."/>
            <person name="Bruemmer F."/>
            <person name="Labrenz M."/>
            <person name="Spormann A.M."/>
            <person name="Op den Camp H."/>
            <person name="Overmann J."/>
            <person name="Amann R."/>
            <person name="Jetten M.S.M."/>
            <person name="Mascher T."/>
            <person name="Medema M.H."/>
            <person name="Devos D.P."/>
            <person name="Kaster A.-K."/>
            <person name="Ovreas L."/>
            <person name="Rohde M."/>
            <person name="Galperin M.Y."/>
            <person name="Jogler C."/>
        </authorList>
    </citation>
    <scope>NUCLEOTIDE SEQUENCE [LARGE SCALE GENOMIC DNA]</scope>
    <source>
        <strain evidence="1 2">Pla85_3_4</strain>
    </source>
</reference>
<dbReference type="Proteomes" id="UP000317648">
    <property type="component" value="Chromosome"/>
</dbReference>
<keyword evidence="2" id="KW-1185">Reference proteome</keyword>
<evidence type="ECO:0000313" key="1">
    <source>
        <dbReference type="EMBL" id="QDU95253.1"/>
    </source>
</evidence>
<dbReference type="PROSITE" id="PS51318">
    <property type="entry name" value="TAT"/>
    <property type="match status" value="1"/>
</dbReference>
<dbReference type="InterPro" id="IPR006311">
    <property type="entry name" value="TAT_signal"/>
</dbReference>
<dbReference type="SUPFAM" id="SSF51445">
    <property type="entry name" value="(Trans)glycosidases"/>
    <property type="match status" value="2"/>
</dbReference>
<dbReference type="RefSeq" id="WP_145054012.1">
    <property type="nucleotide sequence ID" value="NZ_CP036433.1"/>
</dbReference>
<evidence type="ECO:0000313" key="2">
    <source>
        <dbReference type="Proteomes" id="UP000317648"/>
    </source>
</evidence>
<dbReference type="NCBIfam" id="TIGR01409">
    <property type="entry name" value="TAT_signal_seq"/>
    <property type="match status" value="1"/>
</dbReference>
<dbReference type="AlphaFoldDB" id="A0A518DTU7"/>
<proteinExistence type="predicted"/>
<protein>
    <recommendedName>
        <fullName evidence="3">Glycosyl hydrolase-like 10 domain-containing protein</fullName>
    </recommendedName>
</protein>
<dbReference type="InterPro" id="IPR019546">
    <property type="entry name" value="TAT_signal_bac_arc"/>
</dbReference>
<dbReference type="KEGG" id="lcre:Pla8534_30680"/>
<dbReference type="Gene3D" id="3.20.20.80">
    <property type="entry name" value="Glycosidases"/>
    <property type="match status" value="1"/>
</dbReference>
<dbReference type="InterPro" id="IPR017853">
    <property type="entry name" value="GH"/>
</dbReference>
<dbReference type="EMBL" id="CP036433">
    <property type="protein sequence ID" value="QDU95253.1"/>
    <property type="molecule type" value="Genomic_DNA"/>
</dbReference>
<accession>A0A518DTU7</accession>
<name>A0A518DTU7_9BACT</name>
<evidence type="ECO:0008006" key="3">
    <source>
        <dbReference type="Google" id="ProtNLM"/>
    </source>
</evidence>
<gene>
    <name evidence="1" type="ORF">Pla8534_30680</name>
</gene>
<organism evidence="1 2">
    <name type="scientific">Lignipirellula cremea</name>
    <dbReference type="NCBI Taxonomy" id="2528010"/>
    <lineage>
        <taxon>Bacteria</taxon>
        <taxon>Pseudomonadati</taxon>
        <taxon>Planctomycetota</taxon>
        <taxon>Planctomycetia</taxon>
        <taxon>Pirellulales</taxon>
        <taxon>Pirellulaceae</taxon>
        <taxon>Lignipirellula</taxon>
    </lineage>
</organism>
<sequence length="396" mass="43887">MNDHDIPASENASESSACDRRTALKTATALAAGAAIGVSPVVSAAESTAGVDLQPRPWVKIRGIYGGFPDQFLDAGKTPADYGVNAVWVGSGSLKADQIARYHDLGLKVFAEFNSMHATGYLEKHPDAAPIGPDGKPSPAPHGWQGVSPFHAGYQQDRRDEFRRVLREFKIDGIWLDYHHSHASWERDEPLMPDTDFSPAALRLFREQTGIALPDNTAAAAKLLLGEHREAWTDFRCAMFTDWVREYRKILDEERPSALLGTFHCPWSPDEYDGALRRKLAIDLPAQAPYLDVFSIMPYHARFGHVQDPAWIARQTAALGKRLKLRGEPGEKQQIWPIVQLADWGETVAVDQVAAAIDYGSRQPATGLMIFHWSGVSKEPAKIEAMRKAYLAIQPR</sequence>
<dbReference type="OrthoDB" id="2537181at2"/>